<accession>A0A165DFX7</accession>
<evidence type="ECO:0000313" key="2">
    <source>
        <dbReference type="EMBL" id="KZT52721.1"/>
    </source>
</evidence>
<protein>
    <submittedName>
        <fullName evidence="2">Uncharacterized protein</fullName>
    </submittedName>
</protein>
<keyword evidence="3" id="KW-1185">Reference proteome</keyword>
<organism evidence="2 3">
    <name type="scientific">Calocera cornea HHB12733</name>
    <dbReference type="NCBI Taxonomy" id="1353952"/>
    <lineage>
        <taxon>Eukaryota</taxon>
        <taxon>Fungi</taxon>
        <taxon>Dikarya</taxon>
        <taxon>Basidiomycota</taxon>
        <taxon>Agaricomycotina</taxon>
        <taxon>Dacrymycetes</taxon>
        <taxon>Dacrymycetales</taxon>
        <taxon>Dacrymycetaceae</taxon>
        <taxon>Calocera</taxon>
    </lineage>
</organism>
<evidence type="ECO:0000313" key="3">
    <source>
        <dbReference type="Proteomes" id="UP000076842"/>
    </source>
</evidence>
<dbReference type="EMBL" id="KV424057">
    <property type="protein sequence ID" value="KZT52721.1"/>
    <property type="molecule type" value="Genomic_DNA"/>
</dbReference>
<dbReference type="AlphaFoldDB" id="A0A165DFX7"/>
<evidence type="ECO:0000256" key="1">
    <source>
        <dbReference type="SAM" id="MobiDB-lite"/>
    </source>
</evidence>
<dbReference type="Proteomes" id="UP000076842">
    <property type="component" value="Unassembled WGS sequence"/>
</dbReference>
<dbReference type="InParanoid" id="A0A165DFX7"/>
<sequence>MPTLLDTVCEIVPSDDDIADLFPVPFEASGDIAEPDFTRKVYESEAADSAHGHAEDFEDDVAEHMIDVTVENDEVHSHDDQYDVESYAEGSRTPVSSHDFLEPVDFGPIGSDLNSGAPSQSLNDFGGVFSKEEHPKAQASGDPWAEFDDWMNDPNNVDVS</sequence>
<name>A0A165DFX7_9BASI</name>
<feature type="region of interest" description="Disordered" evidence="1">
    <location>
        <begin position="71"/>
        <end position="160"/>
    </location>
</feature>
<proteinExistence type="predicted"/>
<gene>
    <name evidence="2" type="ORF">CALCODRAFT_486895</name>
</gene>
<reference evidence="2 3" key="1">
    <citation type="journal article" date="2016" name="Mol. Biol. Evol.">
        <title>Comparative Genomics of Early-Diverging Mushroom-Forming Fungi Provides Insights into the Origins of Lignocellulose Decay Capabilities.</title>
        <authorList>
            <person name="Nagy L.G."/>
            <person name="Riley R."/>
            <person name="Tritt A."/>
            <person name="Adam C."/>
            <person name="Daum C."/>
            <person name="Floudas D."/>
            <person name="Sun H."/>
            <person name="Yadav J.S."/>
            <person name="Pangilinan J."/>
            <person name="Larsson K.H."/>
            <person name="Matsuura K."/>
            <person name="Barry K."/>
            <person name="Labutti K."/>
            <person name="Kuo R."/>
            <person name="Ohm R.A."/>
            <person name="Bhattacharya S.S."/>
            <person name="Shirouzu T."/>
            <person name="Yoshinaga Y."/>
            <person name="Martin F.M."/>
            <person name="Grigoriev I.V."/>
            <person name="Hibbett D.S."/>
        </authorList>
    </citation>
    <scope>NUCLEOTIDE SEQUENCE [LARGE SCALE GENOMIC DNA]</scope>
    <source>
        <strain evidence="2 3">HHB12733</strain>
    </source>
</reference>
<feature type="compositionally biased region" description="Polar residues" evidence="1">
    <location>
        <begin position="112"/>
        <end position="123"/>
    </location>
</feature>